<dbReference type="EMBL" id="JACSOD020000463">
    <property type="protein sequence ID" value="MBM6498986.1"/>
    <property type="molecule type" value="Genomic_DNA"/>
</dbReference>
<dbReference type="Pfam" id="PF13155">
    <property type="entry name" value="Toprim_2"/>
    <property type="match status" value="1"/>
</dbReference>
<dbReference type="InterPro" id="IPR036977">
    <property type="entry name" value="DNA_primase_Znf_CHC2"/>
</dbReference>
<proteinExistence type="predicted"/>
<keyword evidence="3" id="KW-1185">Reference proteome</keyword>
<dbReference type="SUPFAM" id="SSF56731">
    <property type="entry name" value="DNA primase core"/>
    <property type="match status" value="1"/>
</dbReference>
<dbReference type="Gene3D" id="3.90.580.10">
    <property type="entry name" value="Zinc finger, CHC2-type domain"/>
    <property type="match status" value="1"/>
</dbReference>
<dbReference type="Proteomes" id="UP000759529">
    <property type="component" value="Unassembled WGS sequence"/>
</dbReference>
<reference evidence="2 3" key="1">
    <citation type="submission" date="2021-02" db="EMBL/GenBank/DDBJ databases">
        <authorList>
            <person name="Jung H.S."/>
            <person name="Chun B.H."/>
            <person name="Jeon C.O."/>
        </authorList>
    </citation>
    <scope>NUCLEOTIDE SEQUENCE [LARGE SCALE GENOMIC DNA]</scope>
    <source>
        <strain evidence="2 3">LMG 25203</strain>
    </source>
</reference>
<sequence>MNSNLNIKDIILSHTTQEAIYTRFLGLNSFPKKNISSPFSEDKKPSFNLYEDNSTIKFKCHSTGKNGDVFQFVAELKNLDCKTNFLEVANEIAKCMNINLQDSNNQLFKTNYPINHNNTVEKEILQSSNTNYAISKTPSTLSVETREFTTLDLEYWNNLGVDETNLNKYELRSISSYCWSGKKPIYTKKESVAFVFKLNDENKLYIPSQPALNIKKNVLPAFKSGIYGLKQLGTEKKESIIICAGEKDTIVANSKDFNAVTFGSESSIPKTEQIDILQNLCDNLFVCYDNDEAGAKGMNSLIEKFPSIIAIHLPNNANIKGYDIADYFQEYSREDFQKLIDIAIKEKAPILKPETHVTTIIHITEDYLAQHYDIRHNIIANEIEYSKKGKNDWSPCNENSLWIEMQKKSIKVPASTLEKILKSDFVPKFNPLIDYFENLPIWDGKTDYILQYANYITLATGEDRYQFDYHFKKWCVRSVKCATDDNYFNKNAFVLSDDGKGQNIGKTTWIRNLCPTVLSNYLVDNLPKDEKDAKIVLTQNFIVNLDELAALSKQEINTLKSLFSADKIKVRFPYDKKDTVVRRVGNFIGSTNQTTFLYDETGSVRWLCFVADKIDFSYKENFNIDNLWMQAYSLSKDVNFQEKLTTNDIKLNEERNSKFQVQTPEIDLIHKYLEIPRKIEEVELVSATEIQSYLNGFATQVRLTPVGVGKALRALGYTYSRNSAGGQWAIKKKELNP</sequence>
<name>A0ABS2CVR2_9FLAO</name>
<organism evidence="2 3">
    <name type="scientific">Flavobacterium macrobrachii</name>
    <dbReference type="NCBI Taxonomy" id="591204"/>
    <lineage>
        <taxon>Bacteria</taxon>
        <taxon>Pseudomonadati</taxon>
        <taxon>Bacteroidota</taxon>
        <taxon>Flavobacteriia</taxon>
        <taxon>Flavobacteriales</taxon>
        <taxon>Flavobacteriaceae</taxon>
        <taxon>Flavobacterium</taxon>
    </lineage>
</organism>
<dbReference type="PANTHER" id="PTHR34985:SF1">
    <property type="entry name" value="SLR0554 PROTEIN"/>
    <property type="match status" value="1"/>
</dbReference>
<evidence type="ECO:0000313" key="2">
    <source>
        <dbReference type="EMBL" id="MBM6498986.1"/>
    </source>
</evidence>
<gene>
    <name evidence="2" type="ORF">H9X54_006690</name>
</gene>
<dbReference type="InterPro" id="IPR002694">
    <property type="entry name" value="Znf_CHC2"/>
</dbReference>
<accession>A0ABS2CVR2</accession>
<protein>
    <recommendedName>
        <fullName evidence="1">Zinc finger CHC2-type domain-containing protein</fullName>
    </recommendedName>
</protein>
<feature type="domain" description="Zinc finger CHC2-type" evidence="1">
    <location>
        <begin position="38"/>
        <end position="93"/>
    </location>
</feature>
<dbReference type="SMART" id="SM00400">
    <property type="entry name" value="ZnF_CHCC"/>
    <property type="match status" value="1"/>
</dbReference>
<dbReference type="InterPro" id="IPR007936">
    <property type="entry name" value="VapE-like_dom"/>
</dbReference>
<evidence type="ECO:0000313" key="3">
    <source>
        <dbReference type="Proteomes" id="UP000759529"/>
    </source>
</evidence>
<dbReference type="SUPFAM" id="SSF57783">
    <property type="entry name" value="Zinc beta-ribbon"/>
    <property type="match status" value="1"/>
</dbReference>
<comment type="caution">
    <text evidence="2">The sequence shown here is derived from an EMBL/GenBank/DDBJ whole genome shotgun (WGS) entry which is preliminary data.</text>
</comment>
<dbReference type="Pfam" id="PF01807">
    <property type="entry name" value="Zn_ribbon_DnaG"/>
    <property type="match status" value="1"/>
</dbReference>
<dbReference type="RefSeq" id="WP_187657915.1">
    <property type="nucleotide sequence ID" value="NZ_JACSOD020000463.1"/>
</dbReference>
<dbReference type="Gene3D" id="3.40.1360.10">
    <property type="match status" value="1"/>
</dbReference>
<dbReference type="Pfam" id="PF05272">
    <property type="entry name" value="VapE-like_dom"/>
    <property type="match status" value="1"/>
</dbReference>
<dbReference type="PANTHER" id="PTHR34985">
    <property type="entry name" value="SLR0554 PROTEIN"/>
    <property type="match status" value="1"/>
</dbReference>
<evidence type="ECO:0000259" key="1">
    <source>
        <dbReference type="SMART" id="SM00400"/>
    </source>
</evidence>